<dbReference type="Proteomes" id="UP000807115">
    <property type="component" value="Chromosome 2"/>
</dbReference>
<keyword evidence="3" id="KW-0175">Coiled coil</keyword>
<name>A0A921RKN1_SORBI</name>
<gene>
    <name evidence="6" type="ORF">BDA96_02G081700</name>
</gene>
<evidence type="ECO:0000313" key="7">
    <source>
        <dbReference type="Proteomes" id="UP000807115"/>
    </source>
</evidence>
<feature type="domain" description="Agenet" evidence="5">
    <location>
        <begin position="118"/>
        <end position="179"/>
    </location>
</feature>
<sequence length="895" mass="98289">MAVGRSPAVSGRRRSRQRGPPTPSSRPPAQKLPPLPPGTEIEARVDEEGFYGSWFEATVVDFEPACGPRYPALYTVAYSHLVSQDGGPEPVAASHVRPRPPPSAPGSSSSLPAPTPAPEFRLHDIVEAFDGAGWWSGIVVAPVPDLADPGSTVTVAFPITREVMPFAPHLVRRRRDYVGGEWVPSLSVVEVQPKRGARVYKAGEKVEVLREREAYGESWFPATVAKAVDRLSYIVEYCLDEQEGGGKATEYLHFLYIRPAEYHRLRESKVQLGPGTAVEVHCDGAWSPGVVRRVVREGCEYEVSVNGEVVEQLLTKAADQLRPLCIWNAKHWTIPTVDKGQHNLRQQYASRKRTISRADAGSSDDEGLQRASVSGTDASLSASCKSLASNHCLNSCSLLSEKNGLSVFPHRTLNTCSVSKNGLLCSSSGHSAPPDELMPNAIGETEFSQDVEMVLSDDQHKTLVCGRNADETRDMLSAPEVRKQNIASSLINQQIQERPLFVKTLSVKKGITKNRGGTHSKSHQGKNDAPENVQIQLKGNRNFSSKQFLFALSAFRECQTTSAQTLQVTGGTSSGSDAEGVNFNQLARNEGTGLLDKELAATINRICEGDRNPDVCTDTADTQVTKSNYLTDKPLQSHDRLVPQDGNQVDEGSILQSLQNDGSSVFTSDILLSSFPPSGNSMPSDLAFSQISGHQVPFVKRSPAWCQVDAMDVFKEVPQQPHFHPLSQLLPALREGIALGLMFTFASSVEDIRKSSIADSAASLQEKIATLGHLDENGFSVQFMRCRLIKLLQIKSDHSNYIAEKEQLKAQLLEKTTSLSQIDERLEKKERTIAELEEELGRARREAQKIMEEKEREDEELLRLKAADRSIGEACGVAELQFQSVLAELRHMRLT</sequence>
<feature type="region of interest" description="Disordered" evidence="4">
    <location>
        <begin position="353"/>
        <end position="372"/>
    </location>
</feature>
<keyword evidence="1" id="KW-0813">Transport</keyword>
<organism evidence="6 7">
    <name type="scientific">Sorghum bicolor</name>
    <name type="common">Sorghum</name>
    <name type="synonym">Sorghum vulgare</name>
    <dbReference type="NCBI Taxonomy" id="4558"/>
    <lineage>
        <taxon>Eukaryota</taxon>
        <taxon>Viridiplantae</taxon>
        <taxon>Streptophyta</taxon>
        <taxon>Embryophyta</taxon>
        <taxon>Tracheophyta</taxon>
        <taxon>Spermatophyta</taxon>
        <taxon>Magnoliopsida</taxon>
        <taxon>Liliopsida</taxon>
        <taxon>Poales</taxon>
        <taxon>Poaceae</taxon>
        <taxon>PACMAD clade</taxon>
        <taxon>Panicoideae</taxon>
        <taxon>Andropogonodae</taxon>
        <taxon>Andropogoneae</taxon>
        <taxon>Sorghinae</taxon>
        <taxon>Sorghum</taxon>
    </lineage>
</organism>
<reference evidence="6" key="1">
    <citation type="journal article" date="2019" name="BMC Genomics">
        <title>A new reference genome for Sorghum bicolor reveals high levels of sequence similarity between sweet and grain genotypes: implications for the genetics of sugar metabolism.</title>
        <authorList>
            <person name="Cooper E.A."/>
            <person name="Brenton Z.W."/>
            <person name="Flinn B.S."/>
            <person name="Jenkins J."/>
            <person name="Shu S."/>
            <person name="Flowers D."/>
            <person name="Luo F."/>
            <person name="Wang Y."/>
            <person name="Xia P."/>
            <person name="Barry K."/>
            <person name="Daum C."/>
            <person name="Lipzen A."/>
            <person name="Yoshinaga Y."/>
            <person name="Schmutz J."/>
            <person name="Saski C."/>
            <person name="Vermerris W."/>
            <person name="Kresovich S."/>
        </authorList>
    </citation>
    <scope>NUCLEOTIDE SEQUENCE</scope>
</reference>
<keyword evidence="2" id="KW-0341">Growth regulation</keyword>
<dbReference type="AlphaFoldDB" id="A0A921RKN1"/>
<feature type="region of interest" description="Disordered" evidence="4">
    <location>
        <begin position="1"/>
        <end position="40"/>
    </location>
</feature>
<dbReference type="InterPro" id="IPR007930">
    <property type="entry name" value="DUF724"/>
</dbReference>
<dbReference type="InterPro" id="IPR014002">
    <property type="entry name" value="Agenet_dom_plant"/>
</dbReference>
<dbReference type="EMBL" id="CM027681">
    <property type="protein sequence ID" value="KAG0542189.1"/>
    <property type="molecule type" value="Genomic_DNA"/>
</dbReference>
<dbReference type="SMART" id="SM00743">
    <property type="entry name" value="Agenet"/>
    <property type="match status" value="3"/>
</dbReference>
<reference evidence="6" key="2">
    <citation type="submission" date="2020-10" db="EMBL/GenBank/DDBJ databases">
        <authorList>
            <person name="Cooper E.A."/>
            <person name="Brenton Z.W."/>
            <person name="Flinn B.S."/>
            <person name="Jenkins J."/>
            <person name="Shu S."/>
            <person name="Flowers D."/>
            <person name="Luo F."/>
            <person name="Wang Y."/>
            <person name="Xia P."/>
            <person name="Barry K."/>
            <person name="Daum C."/>
            <person name="Lipzen A."/>
            <person name="Yoshinaga Y."/>
            <person name="Schmutz J."/>
            <person name="Saski C."/>
            <person name="Vermerris W."/>
            <person name="Kresovich S."/>
        </authorList>
    </citation>
    <scope>NUCLEOTIDE SEQUENCE</scope>
</reference>
<protein>
    <recommendedName>
        <fullName evidence="5">Agenet domain-containing protein</fullName>
    </recommendedName>
</protein>
<dbReference type="Pfam" id="PF05266">
    <property type="entry name" value="DUF724"/>
    <property type="match status" value="1"/>
</dbReference>
<dbReference type="Pfam" id="PF05641">
    <property type="entry name" value="Agenet"/>
    <property type="match status" value="2"/>
</dbReference>
<feature type="domain" description="Agenet" evidence="5">
    <location>
        <begin position="198"/>
        <end position="263"/>
    </location>
</feature>
<evidence type="ECO:0000313" key="6">
    <source>
        <dbReference type="EMBL" id="KAG0542189.1"/>
    </source>
</evidence>
<evidence type="ECO:0000256" key="1">
    <source>
        <dbReference type="ARBA" id="ARBA00022448"/>
    </source>
</evidence>
<accession>A0A921RKN1</accession>
<feature type="coiled-coil region" evidence="3">
    <location>
        <begin position="791"/>
        <end position="867"/>
    </location>
</feature>
<dbReference type="PANTHER" id="PTHR31917:SF74">
    <property type="entry name" value="EXPRESSED PROTEIN"/>
    <property type="match status" value="1"/>
</dbReference>
<feature type="region of interest" description="Disordered" evidence="4">
    <location>
        <begin position="86"/>
        <end position="116"/>
    </location>
</feature>
<feature type="compositionally biased region" description="Pro residues" evidence="4">
    <location>
        <begin position="20"/>
        <end position="37"/>
    </location>
</feature>
<dbReference type="PANTHER" id="PTHR31917">
    <property type="entry name" value="AGENET DOMAIN-CONTAINING PROTEIN-RELATED"/>
    <property type="match status" value="1"/>
</dbReference>
<evidence type="ECO:0000259" key="5">
    <source>
        <dbReference type="SMART" id="SM00743"/>
    </source>
</evidence>
<evidence type="ECO:0000256" key="2">
    <source>
        <dbReference type="ARBA" id="ARBA00022604"/>
    </source>
</evidence>
<comment type="caution">
    <text evidence="6">The sequence shown here is derived from an EMBL/GenBank/DDBJ whole genome shotgun (WGS) entry which is preliminary data.</text>
</comment>
<dbReference type="InterPro" id="IPR008395">
    <property type="entry name" value="Agenet-like_dom"/>
</dbReference>
<evidence type="ECO:0000256" key="3">
    <source>
        <dbReference type="SAM" id="Coils"/>
    </source>
</evidence>
<evidence type="ECO:0000256" key="4">
    <source>
        <dbReference type="SAM" id="MobiDB-lite"/>
    </source>
</evidence>
<proteinExistence type="predicted"/>
<feature type="domain" description="Agenet" evidence="5">
    <location>
        <begin position="33"/>
        <end position="104"/>
    </location>
</feature>